<evidence type="ECO:0000313" key="3">
    <source>
        <dbReference type="Proteomes" id="UP000216001"/>
    </source>
</evidence>
<dbReference type="Proteomes" id="UP000216001">
    <property type="component" value="Unassembled WGS sequence"/>
</dbReference>
<reference evidence="2 3" key="1">
    <citation type="submission" date="2017-07" db="EMBL/GenBank/DDBJ databases">
        <title>blaIMP-27 on transferable plasmids in Proteus mirabilis and Providencia rettgeri.</title>
        <authorList>
            <person name="Potter R."/>
        </authorList>
    </citation>
    <scope>NUCLEOTIDE SEQUENCE [LARGE SCALE GENOMIC DNA]</scope>
    <source>
        <strain evidence="2 3">PR1</strain>
    </source>
</reference>
<keyword evidence="1" id="KW-0812">Transmembrane</keyword>
<feature type="transmembrane region" description="Helical" evidence="1">
    <location>
        <begin position="12"/>
        <end position="34"/>
    </location>
</feature>
<evidence type="ECO:0000313" key="2">
    <source>
        <dbReference type="EMBL" id="OZS75450.1"/>
    </source>
</evidence>
<sequence length="66" mass="7928">METQSRFEQFVIYLLILANKFLVAMTNIAILPVYKKTGRYDRTKGFREFIDKWEAMQRQISDLTFC</sequence>
<protein>
    <submittedName>
        <fullName evidence="2">Uncharacterized protein</fullName>
    </submittedName>
</protein>
<comment type="caution">
    <text evidence="2">The sequence shown here is derived from an EMBL/GenBank/DDBJ whole genome shotgun (WGS) entry which is preliminary data.</text>
</comment>
<keyword evidence="1" id="KW-1133">Transmembrane helix</keyword>
<accession>A0A264VVU6</accession>
<keyword evidence="1" id="KW-0472">Membrane</keyword>
<organism evidence="2 3">
    <name type="scientific">Providencia rettgeri</name>
    <dbReference type="NCBI Taxonomy" id="587"/>
    <lineage>
        <taxon>Bacteria</taxon>
        <taxon>Pseudomonadati</taxon>
        <taxon>Pseudomonadota</taxon>
        <taxon>Gammaproteobacteria</taxon>
        <taxon>Enterobacterales</taxon>
        <taxon>Morganellaceae</taxon>
        <taxon>Providencia</taxon>
    </lineage>
</organism>
<proteinExistence type="predicted"/>
<evidence type="ECO:0000256" key="1">
    <source>
        <dbReference type="SAM" id="Phobius"/>
    </source>
</evidence>
<gene>
    <name evidence="2" type="ORF">CHI95_06040</name>
</gene>
<dbReference type="AlphaFoldDB" id="A0A264VVU6"/>
<dbReference type="EMBL" id="NOWC01000005">
    <property type="protein sequence ID" value="OZS75450.1"/>
    <property type="molecule type" value="Genomic_DNA"/>
</dbReference>
<name>A0A264VVU6_PRORE</name>